<dbReference type="AlphaFoldDB" id="A0A4S3MCY1"/>
<keyword evidence="3" id="KW-1185">Reference proteome</keyword>
<evidence type="ECO:0000313" key="3">
    <source>
        <dbReference type="Proteomes" id="UP000306113"/>
    </source>
</evidence>
<dbReference type="EMBL" id="SSMD01000001">
    <property type="protein sequence ID" value="THD76442.1"/>
    <property type="molecule type" value="Genomic_DNA"/>
</dbReference>
<evidence type="ECO:0000259" key="1">
    <source>
        <dbReference type="Pfam" id="PF20078"/>
    </source>
</evidence>
<protein>
    <recommendedName>
        <fullName evidence="1">DUF6473 domain-containing protein</fullName>
    </recommendedName>
</protein>
<evidence type="ECO:0000313" key="2">
    <source>
        <dbReference type="EMBL" id="THD76442.1"/>
    </source>
</evidence>
<dbReference type="OrthoDB" id="7838347at2"/>
<name>A0A4S3MCY1_9RHOB</name>
<reference evidence="2 3" key="1">
    <citation type="submission" date="2019-04" db="EMBL/GenBank/DDBJ databases">
        <title>Draft genome sequence of Youngimonas vesicularis.</title>
        <authorList>
            <person name="Hameed A."/>
        </authorList>
    </citation>
    <scope>NUCLEOTIDE SEQUENCE [LARGE SCALE GENOMIC DNA]</scope>
    <source>
        <strain evidence="2 3">CC-AMW-E</strain>
    </source>
</reference>
<accession>A0A4S3MCY1</accession>
<feature type="domain" description="DUF6473" evidence="1">
    <location>
        <begin position="2"/>
        <end position="211"/>
    </location>
</feature>
<dbReference type="Pfam" id="PF20078">
    <property type="entry name" value="DUF6473"/>
    <property type="match status" value="1"/>
</dbReference>
<organism evidence="2 3">
    <name type="scientific">Thalassobius vesicularis</name>
    <dbReference type="NCBI Taxonomy" id="1294297"/>
    <lineage>
        <taxon>Bacteria</taxon>
        <taxon>Pseudomonadati</taxon>
        <taxon>Pseudomonadota</taxon>
        <taxon>Alphaproteobacteria</taxon>
        <taxon>Rhodobacterales</taxon>
        <taxon>Roseobacteraceae</taxon>
        <taxon>Thalassovita</taxon>
    </lineage>
</organism>
<gene>
    <name evidence="2" type="ORF">E7681_00960</name>
</gene>
<dbReference type="InterPro" id="IPR045524">
    <property type="entry name" value="DUF6473"/>
</dbReference>
<proteinExistence type="predicted"/>
<sequence>MARPFPALVEDMIGLTSVNLGVTNAGVETFRSDPAVLEIARKAEYVVLQAMGPQFVSNGFYSVHPRRNDRFIRATAALRQLYPSLDFTQFHFVGHLLGQLKRGSRRNYEKVAAECRRAWLTSMVTLIRRIDRPTLVLWMPQTRADPLLNDRLLQPIQKRCVQVVEAPLSNDGSDDRTAGMVFAPMEAFAARDLPNPLMHAAIAQKVAQAARSNGLA</sequence>
<comment type="caution">
    <text evidence="2">The sequence shown here is derived from an EMBL/GenBank/DDBJ whole genome shotgun (WGS) entry which is preliminary data.</text>
</comment>
<dbReference type="Proteomes" id="UP000306113">
    <property type="component" value="Unassembled WGS sequence"/>
</dbReference>